<comment type="subcellular location">
    <subcellularLocation>
        <location evidence="2">Cytoplasm</location>
    </subcellularLocation>
    <subcellularLocation>
        <location evidence="1">Nucleus</location>
    </subcellularLocation>
</comment>
<evidence type="ECO:0000256" key="2">
    <source>
        <dbReference type="ARBA" id="ARBA00004496"/>
    </source>
</evidence>
<comment type="caution">
    <text evidence="19">The sequence shown here is derived from an EMBL/GenBank/DDBJ whole genome shotgun (WGS) entry which is preliminary data.</text>
</comment>
<dbReference type="FunFam" id="3.40.50.1460:FF:000001">
    <property type="entry name" value="Caspase-3 preproprotein"/>
    <property type="match status" value="1"/>
</dbReference>
<evidence type="ECO:0000256" key="15">
    <source>
        <dbReference type="ARBA" id="ARBA00029534"/>
    </source>
</evidence>
<dbReference type="PROSITE" id="PS01121">
    <property type="entry name" value="CASPASE_HIS"/>
    <property type="match status" value="1"/>
</dbReference>
<comment type="catalytic activity">
    <reaction evidence="12">
        <text>Strict requirement for Asp at position P1 and has a preferred cleavage sequence of Val-Glu-His-Asp-|-.</text>
        <dbReference type="EC" id="3.4.22.59"/>
    </reaction>
</comment>
<keyword evidence="8" id="KW-0788">Thiol protease</keyword>
<evidence type="ECO:0000259" key="17">
    <source>
        <dbReference type="PROSITE" id="PS50207"/>
    </source>
</evidence>
<dbReference type="InterPro" id="IPR029030">
    <property type="entry name" value="Caspase-like_dom_sf"/>
</dbReference>
<proteinExistence type="inferred from homology"/>
<evidence type="ECO:0000256" key="3">
    <source>
        <dbReference type="ARBA" id="ARBA00010134"/>
    </source>
</evidence>
<evidence type="ECO:0000256" key="8">
    <source>
        <dbReference type="ARBA" id="ARBA00022807"/>
    </source>
</evidence>
<dbReference type="Gene3D" id="3.40.50.1460">
    <property type="match status" value="1"/>
</dbReference>
<organism evidence="19 20">
    <name type="scientific">Pitta sordida</name>
    <name type="common">Hooded pitta</name>
    <dbReference type="NCBI Taxonomy" id="9163"/>
    <lineage>
        <taxon>Eukaryota</taxon>
        <taxon>Metazoa</taxon>
        <taxon>Chordata</taxon>
        <taxon>Craniata</taxon>
        <taxon>Vertebrata</taxon>
        <taxon>Euteleostomi</taxon>
        <taxon>Archelosauria</taxon>
        <taxon>Archosauria</taxon>
        <taxon>Dinosauria</taxon>
        <taxon>Saurischia</taxon>
        <taxon>Theropoda</taxon>
        <taxon>Coelurosauria</taxon>
        <taxon>Aves</taxon>
        <taxon>Neognathae</taxon>
        <taxon>Neoaves</taxon>
        <taxon>Telluraves</taxon>
        <taxon>Australaves</taxon>
        <taxon>Passeriformes</taxon>
        <taxon>Pittidae</taxon>
        <taxon>Pitta</taxon>
    </lineage>
</organism>
<sequence length="292" mass="33070">AGSIQLDSRPLPTTGGNQNITEVDASDVRQTLDPADQYKMNHPRRGIALIFNHEHFFWHLRLPDRRGTFADRNRLQRSLTDLGFEVRVFDDLKAEDVLQKIHEASVDDHSDADCFVCVFLSHGENDDVYAYDAKIKIETITHMFRGDKCQSLIGKPKIFIIQACRGDKHDNPVIAHDSTDSSKESVNEIEVDAAAVNTLPAGADFIMCYSVAQGYYSHRCTVNGSWYIQDLCETLRTYGSSLEFTELLTLVNRKVSHRKVDICKDINAIGKKQIPCFASMLTKKLYFHPKSK</sequence>
<feature type="domain" description="Caspase family p20" evidence="18">
    <location>
        <begin position="44"/>
        <end position="168"/>
    </location>
</feature>
<dbReference type="GO" id="GO:0005737">
    <property type="term" value="C:cytoplasm"/>
    <property type="evidence" value="ECO:0007669"/>
    <property type="project" value="UniProtKB-SubCell"/>
</dbReference>
<gene>
    <name evidence="19" type="primary">Casp6</name>
    <name evidence="19" type="ORF">PITSOR_R01123</name>
</gene>
<evidence type="ECO:0000256" key="10">
    <source>
        <dbReference type="ARBA" id="ARBA00023145"/>
    </source>
</evidence>
<evidence type="ECO:0000256" key="16">
    <source>
        <dbReference type="RuleBase" id="RU003971"/>
    </source>
</evidence>
<keyword evidence="11" id="KW-0539">Nucleus</keyword>
<dbReference type="SUPFAM" id="SSF52129">
    <property type="entry name" value="Caspase-like"/>
    <property type="match status" value="1"/>
</dbReference>
<keyword evidence="6" id="KW-0053">Apoptosis</keyword>
<protein>
    <recommendedName>
        <fullName evidence="15">Caspase-6</fullName>
        <ecNumber evidence="14">3.4.22.59</ecNumber>
    </recommendedName>
</protein>
<dbReference type="OrthoDB" id="6116485at2759"/>
<keyword evidence="20" id="KW-1185">Reference proteome</keyword>
<dbReference type="InterPro" id="IPR015917">
    <property type="entry name" value="Pept_C14A"/>
</dbReference>
<dbReference type="GO" id="GO:0006915">
    <property type="term" value="P:apoptotic process"/>
    <property type="evidence" value="ECO:0007669"/>
    <property type="project" value="UniProtKB-KW"/>
</dbReference>
<keyword evidence="7" id="KW-0378">Hydrolase</keyword>
<evidence type="ECO:0000256" key="12">
    <source>
        <dbReference type="ARBA" id="ARBA00029356"/>
    </source>
</evidence>
<dbReference type="InterPro" id="IPR002138">
    <property type="entry name" value="Pept_C14_p10"/>
</dbReference>
<evidence type="ECO:0000256" key="1">
    <source>
        <dbReference type="ARBA" id="ARBA00004123"/>
    </source>
</evidence>
<keyword evidence="4" id="KW-0963">Cytoplasm</keyword>
<accession>A0A851FZR3</accession>
<comment type="similarity">
    <text evidence="3 16">Belongs to the peptidase C14A family.</text>
</comment>
<dbReference type="EMBL" id="WEKX01028943">
    <property type="protein sequence ID" value="NWI97724.1"/>
    <property type="molecule type" value="Genomic_DNA"/>
</dbReference>
<dbReference type="InterPro" id="IPR033139">
    <property type="entry name" value="Caspase_cys_AS"/>
</dbReference>
<dbReference type="AlphaFoldDB" id="A0A851FZR3"/>
<dbReference type="InterPro" id="IPR002398">
    <property type="entry name" value="Pept_C14"/>
</dbReference>
<evidence type="ECO:0000256" key="9">
    <source>
        <dbReference type="ARBA" id="ARBA00022813"/>
    </source>
</evidence>
<dbReference type="GO" id="GO:0006508">
    <property type="term" value="P:proteolysis"/>
    <property type="evidence" value="ECO:0007669"/>
    <property type="project" value="UniProtKB-KW"/>
</dbReference>
<dbReference type="PANTHER" id="PTHR10454">
    <property type="entry name" value="CASPASE"/>
    <property type="match status" value="1"/>
</dbReference>
<dbReference type="InterPro" id="IPR011600">
    <property type="entry name" value="Pept_C14_caspase"/>
</dbReference>
<dbReference type="InterPro" id="IPR001309">
    <property type="entry name" value="Pept_C14_p20"/>
</dbReference>
<evidence type="ECO:0000256" key="4">
    <source>
        <dbReference type="ARBA" id="ARBA00022490"/>
    </source>
</evidence>
<feature type="non-terminal residue" evidence="19">
    <location>
        <position position="292"/>
    </location>
</feature>
<evidence type="ECO:0000313" key="19">
    <source>
        <dbReference type="EMBL" id="NWI97724.1"/>
    </source>
</evidence>
<evidence type="ECO:0000259" key="18">
    <source>
        <dbReference type="PROSITE" id="PS50208"/>
    </source>
</evidence>
<feature type="non-terminal residue" evidence="19">
    <location>
        <position position="1"/>
    </location>
</feature>
<keyword evidence="5" id="KW-0645">Protease</keyword>
<comment type="subunit">
    <text evidence="13">Heterotetramer that consists of two anti-parallel arranged heterodimers, each one formed by a 18 kDa (Caspase-6 subunit p18) and a 11 kDa (Caspase-6 subunit p11) subunit.</text>
</comment>
<dbReference type="InterPro" id="IPR016129">
    <property type="entry name" value="Caspase_his_AS"/>
</dbReference>
<dbReference type="GO" id="GO:0004197">
    <property type="term" value="F:cysteine-type endopeptidase activity"/>
    <property type="evidence" value="ECO:0007669"/>
    <property type="project" value="InterPro"/>
</dbReference>
<evidence type="ECO:0000313" key="20">
    <source>
        <dbReference type="Proteomes" id="UP000633448"/>
    </source>
</evidence>
<dbReference type="PROSITE" id="PS50208">
    <property type="entry name" value="CASPASE_P20"/>
    <property type="match status" value="1"/>
</dbReference>
<dbReference type="GO" id="GO:0043525">
    <property type="term" value="P:positive regulation of neuron apoptotic process"/>
    <property type="evidence" value="ECO:0007669"/>
    <property type="project" value="TreeGrafter"/>
</dbReference>
<evidence type="ECO:0000256" key="11">
    <source>
        <dbReference type="ARBA" id="ARBA00023242"/>
    </source>
</evidence>
<evidence type="ECO:0000256" key="14">
    <source>
        <dbReference type="ARBA" id="ARBA00029486"/>
    </source>
</evidence>
<dbReference type="PROSITE" id="PS01122">
    <property type="entry name" value="CASPASE_CYS"/>
    <property type="match status" value="1"/>
</dbReference>
<dbReference type="PROSITE" id="PS50207">
    <property type="entry name" value="CASPASE_P10"/>
    <property type="match status" value="1"/>
</dbReference>
<dbReference type="EC" id="3.4.22.59" evidence="14"/>
<evidence type="ECO:0000256" key="5">
    <source>
        <dbReference type="ARBA" id="ARBA00022670"/>
    </source>
</evidence>
<feature type="domain" description="Caspase family p10" evidence="17">
    <location>
        <begin position="195"/>
        <end position="289"/>
    </location>
</feature>
<keyword evidence="9" id="KW-0068">Autocatalytic cleavage</keyword>
<dbReference type="Proteomes" id="UP000633448">
    <property type="component" value="Unassembled WGS sequence"/>
</dbReference>
<dbReference type="Pfam" id="PF00656">
    <property type="entry name" value="Peptidase_C14"/>
    <property type="match status" value="1"/>
</dbReference>
<evidence type="ECO:0000256" key="6">
    <source>
        <dbReference type="ARBA" id="ARBA00022703"/>
    </source>
</evidence>
<dbReference type="SMART" id="SM00115">
    <property type="entry name" value="CASc"/>
    <property type="match status" value="1"/>
</dbReference>
<dbReference type="PANTHER" id="PTHR10454:SF206">
    <property type="entry name" value="CASPASE-6"/>
    <property type="match status" value="1"/>
</dbReference>
<evidence type="ECO:0000256" key="13">
    <source>
        <dbReference type="ARBA" id="ARBA00029473"/>
    </source>
</evidence>
<name>A0A851FZR3_PITSO</name>
<dbReference type="PRINTS" id="PR00376">
    <property type="entry name" value="IL1BCENZYME"/>
</dbReference>
<reference evidence="19" key="1">
    <citation type="submission" date="2019-10" db="EMBL/GenBank/DDBJ databases">
        <title>Bird 10,000 Genomes (B10K) Project - Family phase.</title>
        <authorList>
            <person name="Zhang G."/>
        </authorList>
    </citation>
    <scope>NUCLEOTIDE SEQUENCE</scope>
    <source>
        <strain evidence="19">B10K-DU-002-53</strain>
        <tissue evidence="19">Muscle</tissue>
    </source>
</reference>
<dbReference type="GO" id="GO:0005634">
    <property type="term" value="C:nucleus"/>
    <property type="evidence" value="ECO:0007669"/>
    <property type="project" value="UniProtKB-SubCell"/>
</dbReference>
<keyword evidence="10" id="KW-0865">Zymogen</keyword>
<dbReference type="CDD" id="cd00032">
    <property type="entry name" value="CASc"/>
    <property type="match status" value="1"/>
</dbReference>
<evidence type="ECO:0000256" key="7">
    <source>
        <dbReference type="ARBA" id="ARBA00022801"/>
    </source>
</evidence>